<evidence type="ECO:0000256" key="8">
    <source>
        <dbReference type="SAM" id="MobiDB-lite"/>
    </source>
</evidence>
<dbReference type="Gene3D" id="1.10.340.70">
    <property type="match status" value="1"/>
</dbReference>
<feature type="domain" description="Integrase catalytic" evidence="10">
    <location>
        <begin position="759"/>
        <end position="915"/>
    </location>
</feature>
<dbReference type="InterPro" id="IPR021109">
    <property type="entry name" value="Peptidase_aspartic_dom_sf"/>
</dbReference>
<evidence type="ECO:0000259" key="10">
    <source>
        <dbReference type="PROSITE" id="PS50994"/>
    </source>
</evidence>
<evidence type="ECO:0000256" key="2">
    <source>
        <dbReference type="ARBA" id="ARBA00022679"/>
    </source>
</evidence>
<dbReference type="Gene3D" id="3.10.20.370">
    <property type="match status" value="1"/>
</dbReference>
<dbReference type="FunFam" id="3.10.20.370:FF:000001">
    <property type="entry name" value="Retrovirus-related Pol polyprotein from transposon 17.6-like protein"/>
    <property type="match status" value="1"/>
</dbReference>
<evidence type="ECO:0000256" key="7">
    <source>
        <dbReference type="ARBA" id="ARBA00022918"/>
    </source>
</evidence>
<keyword evidence="5" id="KW-0255">Endonuclease</keyword>
<dbReference type="OrthoDB" id="6142298at2759"/>
<feature type="region of interest" description="Disordered" evidence="8">
    <location>
        <begin position="1"/>
        <end position="29"/>
    </location>
</feature>
<keyword evidence="12" id="KW-1185">Reference proteome</keyword>
<evidence type="ECO:0000313" key="12">
    <source>
        <dbReference type="Proteomes" id="UP000683360"/>
    </source>
</evidence>
<dbReference type="InterPro" id="IPR000477">
    <property type="entry name" value="RT_dom"/>
</dbReference>
<dbReference type="EC" id="2.7.7.49" evidence="1"/>
<accession>A0A8S3Q7Y7</accession>
<dbReference type="InterPro" id="IPR043502">
    <property type="entry name" value="DNA/RNA_pol_sf"/>
</dbReference>
<dbReference type="Pfam" id="PF17917">
    <property type="entry name" value="RT_RNaseH"/>
    <property type="match status" value="1"/>
</dbReference>
<dbReference type="SUPFAM" id="SSF50630">
    <property type="entry name" value="Acid proteases"/>
    <property type="match status" value="1"/>
</dbReference>
<dbReference type="GO" id="GO:0003676">
    <property type="term" value="F:nucleic acid binding"/>
    <property type="evidence" value="ECO:0007669"/>
    <property type="project" value="InterPro"/>
</dbReference>
<keyword evidence="2" id="KW-0808">Transferase</keyword>
<dbReference type="InterPro" id="IPR001969">
    <property type="entry name" value="Aspartic_peptidase_AS"/>
</dbReference>
<dbReference type="SUPFAM" id="SSF56672">
    <property type="entry name" value="DNA/RNA polymerases"/>
    <property type="match status" value="1"/>
</dbReference>
<evidence type="ECO:0000256" key="4">
    <source>
        <dbReference type="ARBA" id="ARBA00022722"/>
    </source>
</evidence>
<dbReference type="InterPro" id="IPR036397">
    <property type="entry name" value="RNaseH_sf"/>
</dbReference>
<evidence type="ECO:0000256" key="3">
    <source>
        <dbReference type="ARBA" id="ARBA00022695"/>
    </source>
</evidence>
<comment type="caution">
    <text evidence="11">The sequence shown here is derived from an EMBL/GenBank/DDBJ whole genome shotgun (WGS) entry which is preliminary data.</text>
</comment>
<dbReference type="GO" id="GO:0004190">
    <property type="term" value="F:aspartic-type endopeptidase activity"/>
    <property type="evidence" value="ECO:0007669"/>
    <property type="project" value="InterPro"/>
</dbReference>
<dbReference type="PROSITE" id="PS50994">
    <property type="entry name" value="INTEGRASE"/>
    <property type="match status" value="1"/>
</dbReference>
<dbReference type="Pfam" id="PF00665">
    <property type="entry name" value="rve"/>
    <property type="match status" value="1"/>
</dbReference>
<feature type="compositionally biased region" description="Basic and acidic residues" evidence="8">
    <location>
        <begin position="12"/>
        <end position="26"/>
    </location>
</feature>
<keyword evidence="4" id="KW-0540">Nuclease</keyword>
<dbReference type="EMBL" id="CAJPWZ010000360">
    <property type="protein sequence ID" value="CAG2191394.1"/>
    <property type="molecule type" value="Genomic_DNA"/>
</dbReference>
<dbReference type="CDD" id="cd00303">
    <property type="entry name" value="retropepsin_like"/>
    <property type="match status" value="1"/>
</dbReference>
<keyword evidence="3" id="KW-0548">Nucleotidyltransferase</keyword>
<proteinExistence type="predicted"/>
<dbReference type="PANTHER" id="PTHR37984">
    <property type="entry name" value="PROTEIN CBG26694"/>
    <property type="match status" value="1"/>
</dbReference>
<feature type="compositionally biased region" description="Basic and acidic residues" evidence="8">
    <location>
        <begin position="1042"/>
        <end position="1057"/>
    </location>
</feature>
<dbReference type="Gene3D" id="3.30.420.10">
    <property type="entry name" value="Ribonuclease H-like superfamily/Ribonuclease H"/>
    <property type="match status" value="1"/>
</dbReference>
<dbReference type="FunFam" id="3.30.70.270:FF:000026">
    <property type="entry name" value="Transposon Ty3-G Gag-Pol polyprotein"/>
    <property type="match status" value="1"/>
</dbReference>
<dbReference type="SUPFAM" id="SSF53098">
    <property type="entry name" value="Ribonuclease H-like"/>
    <property type="match status" value="1"/>
</dbReference>
<dbReference type="GO" id="GO:0015074">
    <property type="term" value="P:DNA integration"/>
    <property type="evidence" value="ECO:0007669"/>
    <property type="project" value="InterPro"/>
</dbReference>
<evidence type="ECO:0000259" key="9">
    <source>
        <dbReference type="PROSITE" id="PS50878"/>
    </source>
</evidence>
<dbReference type="PROSITE" id="PS50878">
    <property type="entry name" value="RT_POL"/>
    <property type="match status" value="1"/>
</dbReference>
<dbReference type="CDD" id="cd01647">
    <property type="entry name" value="RT_LTR"/>
    <property type="match status" value="1"/>
</dbReference>
<protein>
    <recommendedName>
        <fullName evidence="1">RNA-directed DNA polymerase</fullName>
        <ecNumber evidence="1">2.7.7.49</ecNumber>
    </recommendedName>
</protein>
<dbReference type="AlphaFoldDB" id="A0A8S3Q7Y7"/>
<dbReference type="Gene3D" id="3.10.10.10">
    <property type="entry name" value="HIV Type 1 Reverse Transcriptase, subunit A, domain 1"/>
    <property type="match status" value="1"/>
</dbReference>
<dbReference type="InterPro" id="IPR001584">
    <property type="entry name" value="Integrase_cat-core"/>
</dbReference>
<name>A0A8S3Q7Y7_MYTED</name>
<dbReference type="FunFam" id="3.10.10.10:FF:000003">
    <property type="entry name" value="Retrovirus-related Pol polyprotein from transposon 297-like Protein"/>
    <property type="match status" value="1"/>
</dbReference>
<dbReference type="FunFam" id="3.30.420.10:FF:000063">
    <property type="entry name" value="Retrovirus-related Pol polyprotein from transposon 297-like Protein"/>
    <property type="match status" value="1"/>
</dbReference>
<evidence type="ECO:0000313" key="11">
    <source>
        <dbReference type="EMBL" id="CAG2191394.1"/>
    </source>
</evidence>
<dbReference type="InterPro" id="IPR050951">
    <property type="entry name" value="Retrovirus_Pol_polyprotein"/>
</dbReference>
<dbReference type="Gene3D" id="2.40.70.10">
    <property type="entry name" value="Acid Proteases"/>
    <property type="match status" value="1"/>
</dbReference>
<sequence length="1057" mass="121206">MDGTSTFKRKVNKVDNYEHDDDRDSSSDDGYVFGLRENTVNKVQKGQPKINVKINNSNVDILIDTGSSINVIDESTFENIKCKPKLSHADTKVFAYGSDKNLKLMGKFHATIETDHKITTAPVYVMKGRYGNLLCYDTSVDLSIVPVISSVADKHEILCNKYSDVFNGIGKLKDEKVKIHIDGSVKPVIQPHRRIPFHIRKQVEAELEKLEKQDIIEKVDGPTPWVSPIVVAPKPKNKNEIRLCVDMREPNKAILRSRHITPTLDDMILDLNGYKVFSKMDLRSGYHQLELNEESRNITTFTTHVGLRRYKRLSFGVSSAAELFQNTLSNALEGLDGVRNISDDIIVFGRNQDEHDKRLEKLFSRLKEKNLTLNKAKCEFNKNKLEFYGHIFSADGISADPRKISAIRNTTIPKDVGEIRSFLAMTNYVGRFIPNYSTITEPLRRLTKQDSKWEWTSEQQESFDKLKNELVADRVMSYFDPNKETMLIVDASPVGLAGLLTQNGKIIAYASRSLTDVETRYSQTEKEALAIVWAIEHFHLYLYGQSFTLVSDHQPLETIFNSPKAKTPARIERWRLRLQGYNFKVQYKPGKVNAADYLSRHPTPNTSIACKHSQLAEEYVRYLTDNAVPKAMTLNEIADSTQKDKDLQTVITALKSNRWDKHESNTLDTFSRLRYELTVVPVNDMEIILHDNRIVIPKDLQMRVIDLAHEGHQGIVRTKQLLREKVYFPGIDKLVEQTCKSCIPCLASTPKNVFEPLQMSEIPNNVWENLSMDFCGPFPNGYYVMVIIDEYSRYPVIETLTSLTAKSVIPLLDKTFSIFGIPKELKTDNGPPFNSQDFRNFADNMGFKHRKITPLWPRANAESERFMRTIGKAIRAAQTEHRSWRQEIHTFLRNYRATPHSTTNVSPAELLFGRKINTKMPNISTNDHADSEVRKEDHKNKSKMKLYFEKKHSVKVPNFTVGDTVLVKQEKKDKLSTPYNPQPLTIKNKKGSMITATNEQQKDITRNSSHFKKVGKSKIMTDEEIEEIIDDDIIPNTPLRRSSREKQTPKHLDDYVR</sequence>
<dbReference type="GO" id="GO:0003964">
    <property type="term" value="F:RNA-directed DNA polymerase activity"/>
    <property type="evidence" value="ECO:0007669"/>
    <property type="project" value="UniProtKB-KW"/>
</dbReference>
<dbReference type="Gene3D" id="3.30.70.270">
    <property type="match status" value="2"/>
</dbReference>
<dbReference type="InterPro" id="IPR041588">
    <property type="entry name" value="Integrase_H2C2"/>
</dbReference>
<dbReference type="GO" id="GO:0006508">
    <property type="term" value="P:proteolysis"/>
    <property type="evidence" value="ECO:0007669"/>
    <property type="project" value="InterPro"/>
</dbReference>
<dbReference type="GO" id="GO:0004519">
    <property type="term" value="F:endonuclease activity"/>
    <property type="evidence" value="ECO:0007669"/>
    <property type="project" value="UniProtKB-KW"/>
</dbReference>
<evidence type="ECO:0000256" key="6">
    <source>
        <dbReference type="ARBA" id="ARBA00022801"/>
    </source>
</evidence>
<keyword evidence="6" id="KW-0378">Hydrolase</keyword>
<dbReference type="InterPro" id="IPR041373">
    <property type="entry name" value="RT_RNaseH"/>
</dbReference>
<feature type="region of interest" description="Disordered" evidence="8">
    <location>
        <begin position="1034"/>
        <end position="1057"/>
    </location>
</feature>
<feature type="domain" description="Reverse transcriptase" evidence="9">
    <location>
        <begin position="213"/>
        <end position="392"/>
    </location>
</feature>
<organism evidence="11 12">
    <name type="scientific">Mytilus edulis</name>
    <name type="common">Blue mussel</name>
    <dbReference type="NCBI Taxonomy" id="6550"/>
    <lineage>
        <taxon>Eukaryota</taxon>
        <taxon>Metazoa</taxon>
        <taxon>Spiralia</taxon>
        <taxon>Lophotrochozoa</taxon>
        <taxon>Mollusca</taxon>
        <taxon>Bivalvia</taxon>
        <taxon>Autobranchia</taxon>
        <taxon>Pteriomorphia</taxon>
        <taxon>Mytilida</taxon>
        <taxon>Mytiloidea</taxon>
        <taxon>Mytilidae</taxon>
        <taxon>Mytilinae</taxon>
        <taxon>Mytilus</taxon>
    </lineage>
</organism>
<dbReference type="PANTHER" id="PTHR37984:SF11">
    <property type="entry name" value="INTEGRASE CATALYTIC DOMAIN-CONTAINING PROTEIN"/>
    <property type="match status" value="1"/>
</dbReference>
<dbReference type="Proteomes" id="UP000683360">
    <property type="component" value="Unassembled WGS sequence"/>
</dbReference>
<evidence type="ECO:0000256" key="5">
    <source>
        <dbReference type="ARBA" id="ARBA00022759"/>
    </source>
</evidence>
<dbReference type="Pfam" id="PF00078">
    <property type="entry name" value="RVT_1"/>
    <property type="match status" value="1"/>
</dbReference>
<gene>
    <name evidence="11" type="ORF">MEDL_6604</name>
</gene>
<keyword evidence="7" id="KW-0695">RNA-directed DNA polymerase</keyword>
<dbReference type="InterPro" id="IPR043128">
    <property type="entry name" value="Rev_trsase/Diguanyl_cyclase"/>
</dbReference>
<dbReference type="PROSITE" id="PS00141">
    <property type="entry name" value="ASP_PROTEASE"/>
    <property type="match status" value="1"/>
</dbReference>
<dbReference type="Pfam" id="PF17921">
    <property type="entry name" value="Integrase_H2C2"/>
    <property type="match status" value="1"/>
</dbReference>
<reference evidence="11" key="1">
    <citation type="submission" date="2021-03" db="EMBL/GenBank/DDBJ databases">
        <authorList>
            <person name="Bekaert M."/>
        </authorList>
    </citation>
    <scope>NUCLEOTIDE SEQUENCE</scope>
</reference>
<dbReference type="CDD" id="cd09274">
    <property type="entry name" value="RNase_HI_RT_Ty3"/>
    <property type="match status" value="1"/>
</dbReference>
<dbReference type="InterPro" id="IPR012337">
    <property type="entry name" value="RNaseH-like_sf"/>
</dbReference>
<evidence type="ECO:0000256" key="1">
    <source>
        <dbReference type="ARBA" id="ARBA00012493"/>
    </source>
</evidence>